<dbReference type="AlphaFoldDB" id="A0A1N6MWN7"/>
<reference evidence="2" key="2">
    <citation type="submission" date="2016-12" db="EMBL/GenBank/DDBJ databases">
        <authorList>
            <person name="Song W.-J."/>
            <person name="Kurnit D.M."/>
        </authorList>
    </citation>
    <scope>NUCLEOTIDE SEQUENCE [LARGE SCALE GENOMIC DNA]</scope>
    <source>
        <strain evidence="2">HGB1681</strain>
    </source>
</reference>
<reference evidence="1 4" key="3">
    <citation type="journal article" date="2017" name="Nat. Microbiol.">
        <title>Natural product diversity associated with the nematode symbionts Photorhabdus and Xenorhabdus.</title>
        <authorList>
            <person name="Tobias N.J."/>
            <person name="Wolff H."/>
            <person name="Djahanschiri B."/>
            <person name="Grundmann F."/>
            <person name="Kronenwerth M."/>
            <person name="Shi Y.M."/>
            <person name="Simonyi S."/>
            <person name="Grun P."/>
            <person name="Shapiro-Ilan D."/>
            <person name="Pidot S.J."/>
            <person name="Stinear T.P."/>
            <person name="Ebersberger I."/>
            <person name="Bode H.B."/>
        </authorList>
    </citation>
    <scope>NUCLEOTIDE SEQUENCE [LARGE SCALE GENOMIC DNA]</scope>
    <source>
        <strain evidence="1 4">DSM 16336</strain>
    </source>
</reference>
<evidence type="ECO:0000313" key="3">
    <source>
        <dbReference type="Proteomes" id="UP000196435"/>
    </source>
</evidence>
<dbReference type="EMBL" id="NIBU01000019">
    <property type="protein sequence ID" value="PHM35947.1"/>
    <property type="molecule type" value="Genomic_DNA"/>
</dbReference>
<dbReference type="EMBL" id="FTLG01000089">
    <property type="protein sequence ID" value="SIP73246.1"/>
    <property type="molecule type" value="Genomic_DNA"/>
</dbReference>
<organism evidence="2 3">
    <name type="scientific">Xenorhabdus innexi</name>
    <dbReference type="NCBI Taxonomy" id="290109"/>
    <lineage>
        <taxon>Bacteria</taxon>
        <taxon>Pseudomonadati</taxon>
        <taxon>Pseudomonadota</taxon>
        <taxon>Gammaproteobacteria</taxon>
        <taxon>Enterobacterales</taxon>
        <taxon>Morganellaceae</taxon>
        <taxon>Xenorhabdus</taxon>
    </lineage>
</organism>
<dbReference type="RefSeq" id="WP_086956734.1">
    <property type="nucleotide sequence ID" value="NZ_CAWNQC010000101.1"/>
</dbReference>
<dbReference type="Proteomes" id="UP000196435">
    <property type="component" value="Unassembled WGS sequence"/>
</dbReference>
<keyword evidence="4" id="KW-1185">Reference proteome</keyword>
<protein>
    <submittedName>
        <fullName evidence="2">Uncharacterized protein</fullName>
    </submittedName>
</protein>
<dbReference type="Proteomes" id="UP000224871">
    <property type="component" value="Unassembled WGS sequence"/>
</dbReference>
<name>A0A1N6MWN7_9GAMM</name>
<accession>A0A1N6MWN7</accession>
<proteinExistence type="predicted"/>
<gene>
    <name evidence="1" type="ORF">Xinn_02017</name>
    <name evidence="2" type="ORF">XIS1_1790052</name>
</gene>
<evidence type="ECO:0000313" key="2">
    <source>
        <dbReference type="EMBL" id="SIP73246.1"/>
    </source>
</evidence>
<evidence type="ECO:0000313" key="1">
    <source>
        <dbReference type="EMBL" id="PHM35947.1"/>
    </source>
</evidence>
<reference evidence="3" key="1">
    <citation type="submission" date="2016-12" db="EMBL/GenBank/DDBJ databases">
        <authorList>
            <person name="Gaudriault S."/>
        </authorList>
    </citation>
    <scope>NUCLEOTIDE SEQUENCE [LARGE SCALE GENOMIC DNA]</scope>
    <source>
        <strain evidence="3">HGB1681 (deposited as PTA-6826 in the American Type Culture Collection)</strain>
    </source>
</reference>
<sequence>MRHYTIETILDDMEKALASVPKIKYLPIPLSIEMHRGTRGLERSYPLDEVKHLTDHDWEKLIIEARKKEIVVIGKKDETQQSIQFCRGEFQMTMQDIYLEALGKIPYDEGDQSFYEWQRINVPATELGKLLGVSVFYACCAPGGALEGTEIPQHIGEQAQQAYLIITFRHHLRAINHRNHEQTEEK</sequence>
<evidence type="ECO:0000313" key="4">
    <source>
        <dbReference type="Proteomes" id="UP000224871"/>
    </source>
</evidence>